<protein>
    <submittedName>
        <fullName evidence="2">Uncharacterized protein</fullName>
    </submittedName>
</protein>
<keyword evidence="1" id="KW-0175">Coiled coil</keyword>
<name>A0ABU0FND3_9HYPH</name>
<comment type="caution">
    <text evidence="2">The sequence shown here is derived from an EMBL/GenBank/DDBJ whole genome shotgun (WGS) entry which is preliminary data.</text>
</comment>
<feature type="coiled-coil region" evidence="1">
    <location>
        <begin position="2"/>
        <end position="39"/>
    </location>
</feature>
<proteinExistence type="predicted"/>
<gene>
    <name evidence="2" type="ORF">J3R73_005828</name>
</gene>
<sequence length="94" mass="10976">MIETHRRAVEETLQLLQALEEARKNALRRLKEIRKAESERYEKLRPRERNGAEGALIEIYSKHLKYAANRLKEAGLNVAEAAYSLQDALEEEER</sequence>
<organism evidence="2 3">
    <name type="scientific">Labrys monachus</name>
    <dbReference type="NCBI Taxonomy" id="217067"/>
    <lineage>
        <taxon>Bacteria</taxon>
        <taxon>Pseudomonadati</taxon>
        <taxon>Pseudomonadota</taxon>
        <taxon>Alphaproteobacteria</taxon>
        <taxon>Hyphomicrobiales</taxon>
        <taxon>Xanthobacteraceae</taxon>
        <taxon>Labrys</taxon>
    </lineage>
</organism>
<keyword evidence="3" id="KW-1185">Reference proteome</keyword>
<dbReference type="EMBL" id="JAUSVK010000001">
    <property type="protein sequence ID" value="MDQ0396036.1"/>
    <property type="molecule type" value="Genomic_DNA"/>
</dbReference>
<evidence type="ECO:0000256" key="1">
    <source>
        <dbReference type="SAM" id="Coils"/>
    </source>
</evidence>
<evidence type="ECO:0000313" key="2">
    <source>
        <dbReference type="EMBL" id="MDQ0396036.1"/>
    </source>
</evidence>
<accession>A0ABU0FND3</accession>
<dbReference type="RefSeq" id="WP_307435668.1">
    <property type="nucleotide sequence ID" value="NZ_JAUSVK010000001.1"/>
</dbReference>
<evidence type="ECO:0000313" key="3">
    <source>
        <dbReference type="Proteomes" id="UP001237448"/>
    </source>
</evidence>
<reference evidence="2 3" key="1">
    <citation type="submission" date="2023-07" db="EMBL/GenBank/DDBJ databases">
        <title>Genomic Encyclopedia of Type Strains, Phase IV (KMG-IV): sequencing the most valuable type-strain genomes for metagenomic binning, comparative biology and taxonomic classification.</title>
        <authorList>
            <person name="Goeker M."/>
        </authorList>
    </citation>
    <scope>NUCLEOTIDE SEQUENCE [LARGE SCALE GENOMIC DNA]</scope>
    <source>
        <strain evidence="2 3">DSM 5896</strain>
    </source>
</reference>
<dbReference type="Proteomes" id="UP001237448">
    <property type="component" value="Unassembled WGS sequence"/>
</dbReference>